<accession>A0ABS7KW84</accession>
<dbReference type="InterPro" id="IPR001387">
    <property type="entry name" value="Cro/C1-type_HTH"/>
</dbReference>
<sequence>MYDLGNLLKHLREEKNVSMDKMIEDIKTLYSISIAKSTISKWENNKADPSMENAKILCNYFNVSLDYLLGLSKYKTKEEELEIYKSKMLEFANKHNKNLYEKTLLDNFKELNDIGKKKVITYTKDLVEMPKYQKQIWEEESKEYLMPNAAHEIEGDFTEEDYKHDDDIMKNDDFWK</sequence>
<dbReference type="EMBL" id="JAIKTU010000004">
    <property type="protein sequence ID" value="MBY0755065.1"/>
    <property type="molecule type" value="Genomic_DNA"/>
</dbReference>
<gene>
    <name evidence="3" type="ORF">K5V21_06310</name>
</gene>
<name>A0ABS7KW84_CLOSR</name>
<dbReference type="SMART" id="SM00530">
    <property type="entry name" value="HTH_XRE"/>
    <property type="match status" value="1"/>
</dbReference>
<feature type="domain" description="HTH cro/C1-type" evidence="2">
    <location>
        <begin position="32"/>
        <end position="68"/>
    </location>
</feature>
<organism evidence="3 4">
    <name type="scientific">Clostridium sardiniense</name>
    <name type="common">Clostridium absonum</name>
    <dbReference type="NCBI Taxonomy" id="29369"/>
    <lineage>
        <taxon>Bacteria</taxon>
        <taxon>Bacillati</taxon>
        <taxon>Bacillota</taxon>
        <taxon>Clostridia</taxon>
        <taxon>Eubacteriales</taxon>
        <taxon>Clostridiaceae</taxon>
        <taxon>Clostridium</taxon>
    </lineage>
</organism>
<keyword evidence="1" id="KW-0238">DNA-binding</keyword>
<evidence type="ECO:0000313" key="3">
    <source>
        <dbReference type="EMBL" id="MBY0755065.1"/>
    </source>
</evidence>
<evidence type="ECO:0000256" key="1">
    <source>
        <dbReference type="ARBA" id="ARBA00023125"/>
    </source>
</evidence>
<dbReference type="PANTHER" id="PTHR46558">
    <property type="entry name" value="TRACRIPTIONAL REGULATORY PROTEIN-RELATED-RELATED"/>
    <property type="match status" value="1"/>
</dbReference>
<dbReference type="PANTHER" id="PTHR46558:SF11">
    <property type="entry name" value="HTH-TYPE TRANSCRIPTIONAL REGULATOR XRE"/>
    <property type="match status" value="1"/>
</dbReference>
<protein>
    <submittedName>
        <fullName evidence="3">Helix-turn-helix domain-containing protein</fullName>
    </submittedName>
</protein>
<comment type="caution">
    <text evidence="3">The sequence shown here is derived from an EMBL/GenBank/DDBJ whole genome shotgun (WGS) entry which is preliminary data.</text>
</comment>
<dbReference type="Proteomes" id="UP001299068">
    <property type="component" value="Unassembled WGS sequence"/>
</dbReference>
<dbReference type="SUPFAM" id="SSF47413">
    <property type="entry name" value="lambda repressor-like DNA-binding domains"/>
    <property type="match status" value="1"/>
</dbReference>
<proteinExistence type="predicted"/>
<dbReference type="RefSeq" id="WP_221860045.1">
    <property type="nucleotide sequence ID" value="NZ_JAIKTU010000004.1"/>
</dbReference>
<dbReference type="Pfam" id="PF12844">
    <property type="entry name" value="HTH_19"/>
    <property type="match status" value="1"/>
</dbReference>
<dbReference type="CDD" id="cd00093">
    <property type="entry name" value="HTH_XRE"/>
    <property type="match status" value="1"/>
</dbReference>
<evidence type="ECO:0000313" key="4">
    <source>
        <dbReference type="Proteomes" id="UP001299068"/>
    </source>
</evidence>
<dbReference type="InterPro" id="IPR010982">
    <property type="entry name" value="Lambda_DNA-bd_dom_sf"/>
</dbReference>
<evidence type="ECO:0000259" key="2">
    <source>
        <dbReference type="PROSITE" id="PS50943"/>
    </source>
</evidence>
<reference evidence="3 4" key="1">
    <citation type="journal article" date="2021" name="Cell Host Microbe">
        <title>in vivo commensal control of Clostridioides difficile virulence.</title>
        <authorList>
            <person name="Girinathan B.P."/>
            <person name="Dibenedetto N."/>
            <person name="Worley J.N."/>
            <person name="Peltier J."/>
            <person name="Arrieta-Ortiz M.L."/>
            <person name="Rupa Christinal Immanuel S."/>
            <person name="Lavin R."/>
            <person name="Delaney M.L."/>
            <person name="Cummins C."/>
            <person name="Hoffmann M."/>
            <person name="Luo Y."/>
            <person name="Gonzalez-Escalona N."/>
            <person name="Allard M."/>
            <person name="Onderdonk A.B."/>
            <person name="Gerber G.K."/>
            <person name="Sonenshein A.L."/>
            <person name="Baliga N."/>
            <person name="Dupuy B."/>
            <person name="Bry L."/>
        </authorList>
    </citation>
    <scope>NUCLEOTIDE SEQUENCE [LARGE SCALE GENOMIC DNA]</scope>
    <source>
        <strain evidence="3 4">DSM 599</strain>
    </source>
</reference>
<keyword evidence="4" id="KW-1185">Reference proteome</keyword>
<dbReference type="Gene3D" id="1.10.260.40">
    <property type="entry name" value="lambda repressor-like DNA-binding domains"/>
    <property type="match status" value="1"/>
</dbReference>
<dbReference type="PROSITE" id="PS50943">
    <property type="entry name" value="HTH_CROC1"/>
    <property type="match status" value="1"/>
</dbReference>